<protein>
    <submittedName>
        <fullName evidence="2">Uncharacterized protein</fullName>
    </submittedName>
</protein>
<proteinExistence type="predicted"/>
<organism evidence="2 3">
    <name type="scientific">Rhynchospora breviuscula</name>
    <dbReference type="NCBI Taxonomy" id="2022672"/>
    <lineage>
        <taxon>Eukaryota</taxon>
        <taxon>Viridiplantae</taxon>
        <taxon>Streptophyta</taxon>
        <taxon>Embryophyta</taxon>
        <taxon>Tracheophyta</taxon>
        <taxon>Spermatophyta</taxon>
        <taxon>Magnoliopsida</taxon>
        <taxon>Liliopsida</taxon>
        <taxon>Poales</taxon>
        <taxon>Cyperaceae</taxon>
        <taxon>Cyperoideae</taxon>
        <taxon>Rhynchosporeae</taxon>
        <taxon>Rhynchospora</taxon>
    </lineage>
</organism>
<evidence type="ECO:0000313" key="3">
    <source>
        <dbReference type="Proteomes" id="UP001151287"/>
    </source>
</evidence>
<dbReference type="PANTHER" id="PTHR31390">
    <property type="entry name" value="EXPRESSED PROTEIN"/>
    <property type="match status" value="1"/>
</dbReference>
<dbReference type="InterPro" id="IPR021916">
    <property type="entry name" value="DUF3527"/>
</dbReference>
<dbReference type="Pfam" id="PF12043">
    <property type="entry name" value="DUF3527"/>
    <property type="match status" value="2"/>
</dbReference>
<accession>A0A9Q0CHE3</accession>
<evidence type="ECO:0000313" key="2">
    <source>
        <dbReference type="EMBL" id="KAJ1693757.1"/>
    </source>
</evidence>
<dbReference type="OrthoDB" id="1939710at2759"/>
<dbReference type="EMBL" id="JAMQYH010000003">
    <property type="protein sequence ID" value="KAJ1693757.1"/>
    <property type="molecule type" value="Genomic_DNA"/>
</dbReference>
<dbReference type="Proteomes" id="UP001151287">
    <property type="component" value="Unassembled WGS sequence"/>
</dbReference>
<feature type="region of interest" description="Disordered" evidence="1">
    <location>
        <begin position="595"/>
        <end position="622"/>
    </location>
</feature>
<reference evidence="2" key="1">
    <citation type="journal article" date="2022" name="Cell">
        <title>Repeat-based holocentromeres influence genome architecture and karyotype evolution.</title>
        <authorList>
            <person name="Hofstatter P.G."/>
            <person name="Thangavel G."/>
            <person name="Lux T."/>
            <person name="Neumann P."/>
            <person name="Vondrak T."/>
            <person name="Novak P."/>
            <person name="Zhang M."/>
            <person name="Costa L."/>
            <person name="Castellani M."/>
            <person name="Scott A."/>
            <person name="Toegelov H."/>
            <person name="Fuchs J."/>
            <person name="Mata-Sucre Y."/>
            <person name="Dias Y."/>
            <person name="Vanzela A.L.L."/>
            <person name="Huettel B."/>
            <person name="Almeida C.C.S."/>
            <person name="Simkova H."/>
            <person name="Souza G."/>
            <person name="Pedrosa-Harand A."/>
            <person name="Macas J."/>
            <person name="Mayer K.F.X."/>
            <person name="Houben A."/>
            <person name="Marques A."/>
        </authorList>
    </citation>
    <scope>NUCLEOTIDE SEQUENCE</scope>
    <source>
        <strain evidence="2">RhyBre1mFocal</strain>
    </source>
</reference>
<keyword evidence="3" id="KW-1185">Reference proteome</keyword>
<dbReference type="PANTHER" id="PTHR31390:SF0">
    <property type="entry name" value="DOMAIN PROTEIN, PUTATIVE (DUF3527)-RELATED"/>
    <property type="match status" value="1"/>
</dbReference>
<sequence>MGQDVILEIPKSNSRRKEKPDKRYCYQLKSSDGEISDLRLDRIPNFHCRSMPSRVRNPESELDNSIFKRGSVYQCSDEVFRMRKVMEGRRKVDLKLDSRKDSFVSFDIVDTSFQLSTSKGSGSRLIKESRPGVDSREFLDLSFQGLPDNQSRPDSSRRDACLLKDDEDLIEISIDEEPQQDDVSEKDLEPDMVTVLSKSFSTKMRNFDHANMKSRSSPFKRMLDPIKRSKSMKLPPLPETEAVRRRGHTRKSLLHDFSKVTVDPQDQNSSVDPLSPAHLRATLKLDMKCGSPGFKFVVLNPVEILTARNWKTDNALNWVYTFHGNSSRRVSVKEKPLDANTTPIIGQMHVSSYLCSEKDERGHSCNSAVTEFLLYDIAQARRNSSATDEDGLSCNLDSPACFPHSQAKLHTQLETAAVVVQIPFEQSKSDNDKGALPRVRVITPIGTHGLPGPEEAGPTGLLDRWRYGGRCDCGGWDMGCPITVLDNTFDENWVELGTSGKKQPVVLFLQGSKDKVPSISILPDGQGQFVVDFHAQLSTLQAFSICVALLHCSEVISPVSQEKSKHKLYSKSLKLLLEEEVRQLIEAVSAEDKRKLNNSNKRVEQIAQSFTPDPPDSPMGRV</sequence>
<dbReference type="AlphaFoldDB" id="A0A9Q0CHE3"/>
<name>A0A9Q0CHE3_9POAL</name>
<gene>
    <name evidence="2" type="ORF">LUZ63_010455</name>
</gene>
<feature type="compositionally biased region" description="Pro residues" evidence="1">
    <location>
        <begin position="612"/>
        <end position="622"/>
    </location>
</feature>
<comment type="caution">
    <text evidence="2">The sequence shown here is derived from an EMBL/GenBank/DDBJ whole genome shotgun (WGS) entry which is preliminary data.</text>
</comment>
<feature type="region of interest" description="Disordered" evidence="1">
    <location>
        <begin position="1"/>
        <end position="23"/>
    </location>
</feature>
<evidence type="ECO:0000256" key="1">
    <source>
        <dbReference type="SAM" id="MobiDB-lite"/>
    </source>
</evidence>